<evidence type="ECO:0000313" key="4">
    <source>
        <dbReference type="Proteomes" id="UP000316360"/>
    </source>
</evidence>
<dbReference type="InterPro" id="IPR027417">
    <property type="entry name" value="P-loop_NTPase"/>
</dbReference>
<dbReference type="InterPro" id="IPR003593">
    <property type="entry name" value="AAA+_ATPase"/>
</dbReference>
<protein>
    <recommendedName>
        <fullName evidence="2">AAA+ ATPase domain-containing protein</fullName>
    </recommendedName>
</protein>
<proteinExistence type="predicted"/>
<dbReference type="EMBL" id="SOKJ01000002">
    <property type="protein sequence ID" value="TET13455.1"/>
    <property type="molecule type" value="Genomic_DNA"/>
</dbReference>
<dbReference type="InterPro" id="IPR011646">
    <property type="entry name" value="KAP_P-loop"/>
</dbReference>
<dbReference type="SMART" id="SM00382">
    <property type="entry name" value="AAA"/>
    <property type="match status" value="1"/>
</dbReference>
<dbReference type="SUPFAM" id="SSF52540">
    <property type="entry name" value="P-loop containing nucleoside triphosphate hydrolases"/>
    <property type="match status" value="1"/>
</dbReference>
<comment type="caution">
    <text evidence="3">The sequence shown here is derived from an EMBL/GenBank/DDBJ whole genome shotgun (WGS) entry which is preliminary data.</text>
</comment>
<evidence type="ECO:0000313" key="3">
    <source>
        <dbReference type="EMBL" id="TET13455.1"/>
    </source>
</evidence>
<dbReference type="InterPro" id="IPR036390">
    <property type="entry name" value="WH_DNA-bd_sf"/>
</dbReference>
<keyword evidence="1" id="KW-0238">DNA-binding</keyword>
<name>A0A523S5X5_UNCAE</name>
<evidence type="ECO:0000259" key="2">
    <source>
        <dbReference type="SMART" id="SM00382"/>
    </source>
</evidence>
<sequence length="403" mass="45831">MDWLEKLGFTGNPFFLEPINSSLKGFVDRAKEKDSLEKCIVTKKGKYILFGSTGLGKTSLLNIIEGYAEESNFVVIKTDFLHQQSKEDFYNQMIRGLEGIVEQDAKIKKKIGKSLQESKIVGRRKKRGKGIKPEISTKIGAVLLEFAIRVVGEKEEAEEVELFVQPYLQQAIEIFDESTRIITEVKPLVIISDNLDKLEEKTYRDILKTIVDGLPGHLVFLTTGNYTHLSLGNVVLTQKVFDLTIDIPGMETISRLREFVDGRMKTFVKDGTTPIHFPDNVLKVLLEKTRGNLRETFRYCFGAIIEHGNKINRSNMIETIKGIDTVLIKSIGEKNKDILRAMQEKERYTLVQLSSLTKIHKKTLWGRIKNLIQLNLIIKESGGMGRGKEDKYYVSSVVKEIID</sequence>
<dbReference type="Gene3D" id="3.40.50.300">
    <property type="entry name" value="P-loop containing nucleotide triphosphate hydrolases"/>
    <property type="match status" value="1"/>
</dbReference>
<dbReference type="AlphaFoldDB" id="A0A523S5X5"/>
<dbReference type="SUPFAM" id="SSF46785">
    <property type="entry name" value="Winged helix' DNA-binding domain"/>
    <property type="match status" value="1"/>
</dbReference>
<gene>
    <name evidence="3" type="ORF">E3J84_00020</name>
</gene>
<organism evidence="3 4">
    <name type="scientific">Aerophobetes bacterium</name>
    <dbReference type="NCBI Taxonomy" id="2030807"/>
    <lineage>
        <taxon>Bacteria</taxon>
        <taxon>Candidatus Aerophobota</taxon>
    </lineage>
</organism>
<reference evidence="3 4" key="1">
    <citation type="submission" date="2019-03" db="EMBL/GenBank/DDBJ databases">
        <title>Metabolic potential of uncultured bacteria and archaea associated with petroleum seepage in deep-sea sediments.</title>
        <authorList>
            <person name="Dong X."/>
            <person name="Hubert C."/>
        </authorList>
    </citation>
    <scope>NUCLEOTIDE SEQUENCE [LARGE SCALE GENOMIC DNA]</scope>
    <source>
        <strain evidence="3">E44_bin7</strain>
    </source>
</reference>
<evidence type="ECO:0000256" key="1">
    <source>
        <dbReference type="ARBA" id="ARBA00023125"/>
    </source>
</evidence>
<dbReference type="Pfam" id="PF07693">
    <property type="entry name" value="KAP_NTPase"/>
    <property type="match status" value="1"/>
</dbReference>
<feature type="domain" description="AAA+ ATPase" evidence="2">
    <location>
        <begin position="43"/>
        <end position="251"/>
    </location>
</feature>
<accession>A0A523S5X5</accession>
<dbReference type="Proteomes" id="UP000316360">
    <property type="component" value="Unassembled WGS sequence"/>
</dbReference>
<dbReference type="GO" id="GO:0003677">
    <property type="term" value="F:DNA binding"/>
    <property type="evidence" value="ECO:0007669"/>
    <property type="project" value="UniProtKB-KW"/>
</dbReference>